<dbReference type="SUPFAM" id="SSF82185">
    <property type="entry name" value="Histone H3 K4-specific methyltransferase SET7/9 N-terminal domain"/>
    <property type="match status" value="1"/>
</dbReference>
<dbReference type="InterPro" id="IPR003409">
    <property type="entry name" value="MORN"/>
</dbReference>
<dbReference type="PANTHER" id="PTHR23084">
    <property type="entry name" value="PHOSPHATIDYLINOSITOL-4-PHOSPHATE 5-KINASE RELATED"/>
    <property type="match status" value="1"/>
</dbReference>
<gene>
    <name evidence="3" type="ORF">AaE_013551</name>
</gene>
<accession>A0A6A4Z3D2</accession>
<dbReference type="VEuPathDB" id="FungiDB:H257_05849"/>
<dbReference type="Gene3D" id="2.20.110.10">
    <property type="entry name" value="Histone H3 K4-specific methyltransferase SET7/9 N-terminal domain"/>
    <property type="match status" value="2"/>
</dbReference>
<dbReference type="EMBL" id="VJMI01019355">
    <property type="protein sequence ID" value="KAF0707558.1"/>
    <property type="molecule type" value="Genomic_DNA"/>
</dbReference>
<evidence type="ECO:0000256" key="1">
    <source>
        <dbReference type="ARBA" id="ARBA00022737"/>
    </source>
</evidence>
<dbReference type="SMART" id="SM00698">
    <property type="entry name" value="MORN"/>
    <property type="match status" value="4"/>
</dbReference>
<comment type="caution">
    <text evidence="3">The sequence shown here is derived from an EMBL/GenBank/DDBJ whole genome shotgun (WGS) entry which is preliminary data.</text>
</comment>
<evidence type="ECO:0000313" key="3">
    <source>
        <dbReference type="EMBL" id="KAF0707558.1"/>
    </source>
</evidence>
<evidence type="ECO:0000256" key="2">
    <source>
        <dbReference type="SAM" id="MobiDB-lite"/>
    </source>
</evidence>
<sequence>MHEPRREGVEEAAQTSVHSPRPPIPSAIEEPNANATPNKKQDDGTMDVGDTPPLLVGMTTLADKSLYHGHLNADKLPHGHGCMYFHAGGHYAGQYVAGKRDGVGVYSFPDGSRYEGEFKRDQRDGHGVYMVPVGEKYRGRWQDNTQHGLGEWTEWNGAVVRGEFKQNDFVGPAESSMQSCMDSVNLASRTQQRAVVAERAARVVERLAYAQDNMSIGNVNCALAFNYDGVYIKDEATFESYSQDTTVRQRAYTIAWQREFERMETTTQDGKTEEATLGERQKQLHATIQVRRQELARYSMFWDIVADKERELADAKRVLASIETQVRLEEAVDQRTRSCVVSVPLLPGDSPNNT</sequence>
<dbReference type="AlphaFoldDB" id="A0A6A4Z3D2"/>
<dbReference type="Proteomes" id="UP000469452">
    <property type="component" value="Unassembled WGS sequence"/>
</dbReference>
<dbReference type="FunFam" id="2.20.110.10:FF:000002">
    <property type="entry name" value="Phosphatidylinositol 4-phosphate 5-kinase 8"/>
    <property type="match status" value="1"/>
</dbReference>
<dbReference type="PANTHER" id="PTHR23084:SF263">
    <property type="entry name" value="MORN REPEAT-CONTAINING PROTEIN 1"/>
    <property type="match status" value="1"/>
</dbReference>
<name>A0A6A4Z3D2_APHAT</name>
<organism evidence="3 4">
    <name type="scientific">Aphanomyces astaci</name>
    <name type="common">Crayfish plague agent</name>
    <dbReference type="NCBI Taxonomy" id="112090"/>
    <lineage>
        <taxon>Eukaryota</taxon>
        <taxon>Sar</taxon>
        <taxon>Stramenopiles</taxon>
        <taxon>Oomycota</taxon>
        <taxon>Saprolegniomycetes</taxon>
        <taxon>Saprolegniales</taxon>
        <taxon>Verrucalvaceae</taxon>
        <taxon>Aphanomyces</taxon>
    </lineage>
</organism>
<dbReference type="Pfam" id="PF02493">
    <property type="entry name" value="MORN"/>
    <property type="match status" value="4"/>
</dbReference>
<protein>
    <recommendedName>
        <fullName evidence="5">MORN repeat-containing protein 5</fullName>
    </recommendedName>
</protein>
<reference evidence="3 4" key="1">
    <citation type="submission" date="2019-06" db="EMBL/GenBank/DDBJ databases">
        <title>Genomics analysis of Aphanomyces spp. identifies a new class of oomycete effector associated with host adaptation.</title>
        <authorList>
            <person name="Gaulin E."/>
        </authorList>
    </citation>
    <scope>NUCLEOTIDE SEQUENCE [LARGE SCALE GENOMIC DNA]</scope>
    <source>
        <strain evidence="3 4">E</strain>
    </source>
</reference>
<keyword evidence="1" id="KW-0677">Repeat</keyword>
<feature type="region of interest" description="Disordered" evidence="2">
    <location>
        <begin position="1"/>
        <end position="52"/>
    </location>
</feature>
<evidence type="ECO:0008006" key="5">
    <source>
        <dbReference type="Google" id="ProtNLM"/>
    </source>
</evidence>
<proteinExistence type="predicted"/>
<evidence type="ECO:0000313" key="4">
    <source>
        <dbReference type="Proteomes" id="UP000469452"/>
    </source>
</evidence>